<keyword evidence="2" id="KW-1185">Reference proteome</keyword>
<sequence length="101" mass="11180">MSDLSALIATYKAAKSAWETADRLDDTKRGPEWTAYLAAETALVVLPCHTLSQVRSKVAWFLDNEDAYDALRRCFINDEETLVPFLQSLLGGPTDNAGETE</sequence>
<organism evidence="1 2">
    <name type="scientific">Mesorhizobium retamae</name>
    <dbReference type="NCBI Taxonomy" id="2912854"/>
    <lineage>
        <taxon>Bacteria</taxon>
        <taxon>Pseudomonadati</taxon>
        <taxon>Pseudomonadota</taxon>
        <taxon>Alphaproteobacteria</taxon>
        <taxon>Hyphomicrobiales</taxon>
        <taxon>Phyllobacteriaceae</taxon>
        <taxon>Mesorhizobium</taxon>
    </lineage>
</organism>
<dbReference type="EMBL" id="JAKREW010000045">
    <property type="protein sequence ID" value="MCG7508527.1"/>
    <property type="molecule type" value="Genomic_DNA"/>
</dbReference>
<proteinExistence type="predicted"/>
<reference evidence="1 2" key="1">
    <citation type="submission" date="2022-02" db="EMBL/GenBank/DDBJ databases">
        <title>Draft genome sequence of Mezorhizobium retamae strain IRAMC:0171 isolated from Retama raetam nodules.</title>
        <authorList>
            <person name="Bengaied R."/>
            <person name="Sbissi I."/>
            <person name="Huber K."/>
            <person name="Ghodbane F."/>
            <person name="Nouioui I."/>
            <person name="Tarhouni M."/>
            <person name="Gtari M."/>
        </authorList>
    </citation>
    <scope>NUCLEOTIDE SEQUENCE [LARGE SCALE GENOMIC DNA]</scope>
    <source>
        <strain evidence="1 2">IRAMC:0171</strain>
    </source>
</reference>
<name>A0ABS9QM74_9HYPH</name>
<dbReference type="RefSeq" id="WP_239370038.1">
    <property type="nucleotide sequence ID" value="NZ_JAKREW010000045.1"/>
</dbReference>
<gene>
    <name evidence="1" type="ORF">L4923_26145</name>
</gene>
<dbReference type="Proteomes" id="UP001201701">
    <property type="component" value="Unassembled WGS sequence"/>
</dbReference>
<accession>A0ABS9QM74</accession>
<evidence type="ECO:0000313" key="2">
    <source>
        <dbReference type="Proteomes" id="UP001201701"/>
    </source>
</evidence>
<protein>
    <submittedName>
        <fullName evidence="1">Uncharacterized protein</fullName>
    </submittedName>
</protein>
<comment type="caution">
    <text evidence="1">The sequence shown here is derived from an EMBL/GenBank/DDBJ whole genome shotgun (WGS) entry which is preliminary data.</text>
</comment>
<evidence type="ECO:0000313" key="1">
    <source>
        <dbReference type="EMBL" id="MCG7508527.1"/>
    </source>
</evidence>